<dbReference type="Pfam" id="PF01636">
    <property type="entry name" value="APH"/>
    <property type="match status" value="1"/>
</dbReference>
<evidence type="ECO:0000256" key="2">
    <source>
        <dbReference type="ARBA" id="ARBA00022679"/>
    </source>
</evidence>
<keyword evidence="4 7" id="KW-0418">Kinase</keyword>
<dbReference type="InterPro" id="IPR002575">
    <property type="entry name" value="Aminoglycoside_PTrfase"/>
</dbReference>
<dbReference type="PANTHER" id="PTHR34273:SF2">
    <property type="entry name" value="METHYLTHIORIBOSE KINASE"/>
    <property type="match status" value="1"/>
</dbReference>
<dbReference type="Gene3D" id="3.90.1200.10">
    <property type="match status" value="1"/>
</dbReference>
<organism evidence="7 8">
    <name type="scientific">Crucibulum laeve</name>
    <dbReference type="NCBI Taxonomy" id="68775"/>
    <lineage>
        <taxon>Eukaryota</taxon>
        <taxon>Fungi</taxon>
        <taxon>Dikarya</taxon>
        <taxon>Basidiomycota</taxon>
        <taxon>Agaricomycotina</taxon>
        <taxon>Agaricomycetes</taxon>
        <taxon>Agaricomycetidae</taxon>
        <taxon>Agaricales</taxon>
        <taxon>Agaricineae</taxon>
        <taxon>Nidulariaceae</taxon>
        <taxon>Crucibulum</taxon>
    </lineage>
</organism>
<name>A0A5C3M9B0_9AGAR</name>
<dbReference type="Gene3D" id="3.30.200.20">
    <property type="entry name" value="Phosphorylase Kinase, domain 1"/>
    <property type="match status" value="1"/>
</dbReference>
<keyword evidence="8" id="KW-1185">Reference proteome</keyword>
<dbReference type="PANTHER" id="PTHR34273">
    <property type="entry name" value="METHYLTHIORIBOSE KINASE"/>
    <property type="match status" value="1"/>
</dbReference>
<reference evidence="7 8" key="1">
    <citation type="journal article" date="2019" name="Nat. Ecol. Evol.">
        <title>Megaphylogeny resolves global patterns of mushroom evolution.</title>
        <authorList>
            <person name="Varga T."/>
            <person name="Krizsan K."/>
            <person name="Foldi C."/>
            <person name="Dima B."/>
            <person name="Sanchez-Garcia M."/>
            <person name="Sanchez-Ramirez S."/>
            <person name="Szollosi G.J."/>
            <person name="Szarkandi J.G."/>
            <person name="Papp V."/>
            <person name="Albert L."/>
            <person name="Andreopoulos W."/>
            <person name="Angelini C."/>
            <person name="Antonin V."/>
            <person name="Barry K.W."/>
            <person name="Bougher N.L."/>
            <person name="Buchanan P."/>
            <person name="Buyck B."/>
            <person name="Bense V."/>
            <person name="Catcheside P."/>
            <person name="Chovatia M."/>
            <person name="Cooper J."/>
            <person name="Damon W."/>
            <person name="Desjardin D."/>
            <person name="Finy P."/>
            <person name="Geml J."/>
            <person name="Haridas S."/>
            <person name="Hughes K."/>
            <person name="Justo A."/>
            <person name="Karasinski D."/>
            <person name="Kautmanova I."/>
            <person name="Kiss B."/>
            <person name="Kocsube S."/>
            <person name="Kotiranta H."/>
            <person name="LaButti K.M."/>
            <person name="Lechner B.E."/>
            <person name="Liimatainen K."/>
            <person name="Lipzen A."/>
            <person name="Lukacs Z."/>
            <person name="Mihaltcheva S."/>
            <person name="Morgado L.N."/>
            <person name="Niskanen T."/>
            <person name="Noordeloos M.E."/>
            <person name="Ohm R.A."/>
            <person name="Ortiz-Santana B."/>
            <person name="Ovrebo C."/>
            <person name="Racz N."/>
            <person name="Riley R."/>
            <person name="Savchenko A."/>
            <person name="Shiryaev A."/>
            <person name="Soop K."/>
            <person name="Spirin V."/>
            <person name="Szebenyi C."/>
            <person name="Tomsovsky M."/>
            <person name="Tulloss R.E."/>
            <person name="Uehling J."/>
            <person name="Grigoriev I.V."/>
            <person name="Vagvolgyi C."/>
            <person name="Papp T."/>
            <person name="Martin F.M."/>
            <person name="Miettinen O."/>
            <person name="Hibbett D.S."/>
            <person name="Nagy L.G."/>
        </authorList>
    </citation>
    <scope>NUCLEOTIDE SEQUENCE [LARGE SCALE GENOMIC DNA]</scope>
    <source>
        <strain evidence="7 8">CBS 166.37</strain>
    </source>
</reference>
<keyword evidence="5" id="KW-0067">ATP-binding</keyword>
<protein>
    <submittedName>
        <fullName evidence="7">Kinase-like domain-containing protein</fullName>
    </submittedName>
</protein>
<evidence type="ECO:0000313" key="7">
    <source>
        <dbReference type="EMBL" id="TFK41989.1"/>
    </source>
</evidence>
<keyword evidence="3" id="KW-0547">Nucleotide-binding</keyword>
<dbReference type="SUPFAM" id="SSF56112">
    <property type="entry name" value="Protein kinase-like (PK-like)"/>
    <property type="match status" value="1"/>
</dbReference>
<evidence type="ECO:0000256" key="3">
    <source>
        <dbReference type="ARBA" id="ARBA00022741"/>
    </source>
</evidence>
<comment type="similarity">
    <text evidence="1">Belongs to the methylthioribose kinase family.</text>
</comment>
<keyword evidence="2" id="KW-0808">Transferase</keyword>
<dbReference type="Proteomes" id="UP000308652">
    <property type="component" value="Unassembled WGS sequence"/>
</dbReference>
<evidence type="ECO:0000256" key="4">
    <source>
        <dbReference type="ARBA" id="ARBA00022777"/>
    </source>
</evidence>
<sequence length="395" mass="44575">MAAKEASTGPYSLSLSMAADDTANLDLSTQAGIHAYLQGTPFASTIVDILPGGFANYSFRLRLANPYEGRGTLIAKHAKPYLKNWQTVPFALDRQRYEFEAIKRVRAWLPEDAMVTVPVVHRFDEEYHIIIMDDCGEDAVCLEDMIKSGCLTVTLSSIIGAFLGEFLGRFHTWSRNNAELSDYFKENVATKKTLIQVIYQPITDMLTAADSESELAKPQLKVTENDLGVINAMVKQTTQALLSAHDTMVMGDFRPGNIMVLLDENKELKQIYVIDWEVSTTGLRALEIGHFCAEVYFFRRSIPGCQETALALLDCFLCKYNDIVSLDYEECKQAIFQVGAWLIILGPSLYQGNEAARRQMGMEGVEMIVRCHMEDEKWLEESFFRPLLKNRKNVN</sequence>
<dbReference type="STRING" id="68775.A0A5C3M9B0"/>
<proteinExistence type="inferred from homology"/>
<accession>A0A5C3M9B0</accession>
<evidence type="ECO:0000256" key="5">
    <source>
        <dbReference type="ARBA" id="ARBA00022840"/>
    </source>
</evidence>
<dbReference type="AlphaFoldDB" id="A0A5C3M9B0"/>
<dbReference type="EMBL" id="ML213593">
    <property type="protein sequence ID" value="TFK41989.1"/>
    <property type="molecule type" value="Genomic_DNA"/>
</dbReference>
<dbReference type="GO" id="GO:0016301">
    <property type="term" value="F:kinase activity"/>
    <property type="evidence" value="ECO:0007669"/>
    <property type="project" value="UniProtKB-KW"/>
</dbReference>
<evidence type="ECO:0000313" key="8">
    <source>
        <dbReference type="Proteomes" id="UP000308652"/>
    </source>
</evidence>
<dbReference type="GO" id="GO:0005524">
    <property type="term" value="F:ATP binding"/>
    <property type="evidence" value="ECO:0007669"/>
    <property type="project" value="UniProtKB-KW"/>
</dbReference>
<dbReference type="OrthoDB" id="25129at2759"/>
<gene>
    <name evidence="7" type="ORF">BDQ12DRAFT_732742</name>
</gene>
<feature type="domain" description="Aminoglycoside phosphotransferase" evidence="6">
    <location>
        <begin position="153"/>
        <end position="294"/>
    </location>
</feature>
<evidence type="ECO:0000256" key="1">
    <source>
        <dbReference type="ARBA" id="ARBA00010165"/>
    </source>
</evidence>
<evidence type="ECO:0000259" key="6">
    <source>
        <dbReference type="Pfam" id="PF01636"/>
    </source>
</evidence>
<dbReference type="InterPro" id="IPR011009">
    <property type="entry name" value="Kinase-like_dom_sf"/>
</dbReference>